<evidence type="ECO:0000313" key="2">
    <source>
        <dbReference type="Proteomes" id="UP001222275"/>
    </source>
</evidence>
<dbReference type="RefSeq" id="WP_275594407.1">
    <property type="nucleotide sequence ID" value="NZ_CP102381.1"/>
</dbReference>
<proteinExistence type="predicted"/>
<reference evidence="1 2" key="1">
    <citation type="submission" date="2022-06" db="EMBL/GenBank/DDBJ databases">
        <title>Thiomicrohabdus sp. nov, an obligately chemolithoautotrophic, sulfur-oxidizing bacterium isolated from beach of Guanyin Mountain. Amoy.</title>
        <authorList>
            <person name="Zhu H."/>
        </authorList>
    </citation>
    <scope>NUCLEOTIDE SEQUENCE [LARGE SCALE GENOMIC DNA]</scope>
    <source>
        <strain evidence="1 2">XGS-01</strain>
    </source>
</reference>
<evidence type="ECO:0000313" key="1">
    <source>
        <dbReference type="EMBL" id="WEJ62150.1"/>
    </source>
</evidence>
<accession>A0ABY8C855</accession>
<name>A0ABY8C855_9GAMM</name>
<dbReference type="Proteomes" id="UP001222275">
    <property type="component" value="Chromosome"/>
</dbReference>
<organism evidence="1 2">
    <name type="scientific">Thiomicrorhabdus lithotrophica</name>
    <dbReference type="NCBI Taxonomy" id="2949997"/>
    <lineage>
        <taxon>Bacteria</taxon>
        <taxon>Pseudomonadati</taxon>
        <taxon>Pseudomonadota</taxon>
        <taxon>Gammaproteobacteria</taxon>
        <taxon>Thiotrichales</taxon>
        <taxon>Piscirickettsiaceae</taxon>
        <taxon>Thiomicrorhabdus</taxon>
    </lineage>
</organism>
<dbReference type="EMBL" id="CP102381">
    <property type="protein sequence ID" value="WEJ62150.1"/>
    <property type="molecule type" value="Genomic_DNA"/>
</dbReference>
<keyword evidence="2" id="KW-1185">Reference proteome</keyword>
<sequence length="161" mass="17788">MNADLQAYLEGSDDILMLGINLQAGVHNRWFCDQLEDMSVTVGGVVKTLEARACLAMWPKRMGNGDFSTSVQIDDVDDEISGLLTNHGFSEVNVDLYLFLESHKLALGSLMQPVLVMPFRAESLSADGSIANFSCKRPDIINKKYPVDLYEPDKYPGLEAV</sequence>
<protein>
    <submittedName>
        <fullName evidence="1">Uncharacterized protein</fullName>
    </submittedName>
</protein>
<gene>
    <name evidence="1" type="ORF">NR989_09030</name>
</gene>